<dbReference type="EMBL" id="VJNE01000007">
    <property type="protein sequence ID" value="MZG27932.1"/>
    <property type="molecule type" value="Genomic_DNA"/>
</dbReference>
<dbReference type="PROSITE" id="PS50931">
    <property type="entry name" value="HTH_LYSR"/>
    <property type="match status" value="1"/>
</dbReference>
<dbReference type="GO" id="GO:0003677">
    <property type="term" value="F:DNA binding"/>
    <property type="evidence" value="ECO:0007669"/>
    <property type="project" value="UniProtKB-KW"/>
</dbReference>
<dbReference type="GO" id="GO:0003700">
    <property type="term" value="F:DNA-binding transcription factor activity"/>
    <property type="evidence" value="ECO:0007669"/>
    <property type="project" value="InterPro"/>
</dbReference>
<dbReference type="Gene3D" id="3.40.190.10">
    <property type="entry name" value="Periplasmic binding protein-like II"/>
    <property type="match status" value="2"/>
</dbReference>
<dbReference type="Pfam" id="PF03466">
    <property type="entry name" value="LysR_substrate"/>
    <property type="match status" value="1"/>
</dbReference>
<name>A0A6L8Q3P8_9ACTN</name>
<comment type="similarity">
    <text evidence="1">Belongs to the LysR transcriptional regulatory family.</text>
</comment>
<dbReference type="Gene3D" id="1.10.10.10">
    <property type="entry name" value="Winged helix-like DNA-binding domain superfamily/Winged helix DNA-binding domain"/>
    <property type="match status" value="1"/>
</dbReference>
<dbReference type="PANTHER" id="PTHR30346:SF17">
    <property type="entry name" value="LYSR FAMILY TRANSCRIPTIONAL REGULATOR"/>
    <property type="match status" value="1"/>
</dbReference>
<evidence type="ECO:0000313" key="7">
    <source>
        <dbReference type="Proteomes" id="UP000472380"/>
    </source>
</evidence>
<dbReference type="PRINTS" id="PR00039">
    <property type="entry name" value="HTHLYSR"/>
</dbReference>
<comment type="caution">
    <text evidence="6">The sequence shown here is derived from an EMBL/GenBank/DDBJ whole genome shotgun (WGS) entry which is preliminary data.</text>
</comment>
<evidence type="ECO:0000256" key="1">
    <source>
        <dbReference type="ARBA" id="ARBA00009437"/>
    </source>
</evidence>
<dbReference type="InterPro" id="IPR000847">
    <property type="entry name" value="LysR_HTH_N"/>
</dbReference>
<evidence type="ECO:0000256" key="4">
    <source>
        <dbReference type="ARBA" id="ARBA00023163"/>
    </source>
</evidence>
<evidence type="ECO:0000256" key="3">
    <source>
        <dbReference type="ARBA" id="ARBA00023125"/>
    </source>
</evidence>
<evidence type="ECO:0000259" key="5">
    <source>
        <dbReference type="PROSITE" id="PS50931"/>
    </source>
</evidence>
<sequence length="317" mass="35204">MAPKDDLSRSETIFDRFREAVVLAKSLNFNVASALLHISQPTLTRHIANLERELGFKLFTRFPMALTPEGQYFIAATEKLIADYDKVIAQCRDMAKRSQEAIVINMVFASSSLWGNLVHHAVSQFHGRHPELPMPCFFQNRAIPIDASVFSGESDAGIVFREPSLLPDGCACQLLAEFPLAVYFSGDSPLNGCERVTLEDLSSQHLLCPTSPQLRATFDGAVDVFRRNGCEPHYRVREVDEFGSVPFLLAEDEFVFGNAQGGAALPVTSPLGGRPLAAEKNSYPVYLIYRTDSRKPSFNEFVQLCLDAAREVPRGEE</sequence>
<protein>
    <submittedName>
        <fullName evidence="6">LysR family transcriptional regulator</fullName>
    </submittedName>
</protein>
<keyword evidence="2" id="KW-0805">Transcription regulation</keyword>
<dbReference type="Proteomes" id="UP000472380">
    <property type="component" value="Unassembled WGS sequence"/>
</dbReference>
<gene>
    <name evidence="6" type="ORF">FM068_04935</name>
</gene>
<proteinExistence type="inferred from homology"/>
<evidence type="ECO:0000313" key="6">
    <source>
        <dbReference type="EMBL" id="MZG27932.1"/>
    </source>
</evidence>
<accession>A0A6L8Q3P8</accession>
<dbReference type="InterPro" id="IPR036390">
    <property type="entry name" value="WH_DNA-bd_sf"/>
</dbReference>
<dbReference type="InterPro" id="IPR036388">
    <property type="entry name" value="WH-like_DNA-bd_sf"/>
</dbReference>
<feature type="domain" description="HTH lysR-type" evidence="5">
    <location>
        <begin position="21"/>
        <end position="67"/>
    </location>
</feature>
<dbReference type="SUPFAM" id="SSF53850">
    <property type="entry name" value="Periplasmic binding protein-like II"/>
    <property type="match status" value="1"/>
</dbReference>
<keyword evidence="4" id="KW-0804">Transcription</keyword>
<dbReference type="SUPFAM" id="SSF46785">
    <property type="entry name" value="Winged helix' DNA-binding domain"/>
    <property type="match status" value="1"/>
</dbReference>
<dbReference type="RefSeq" id="WP_161127710.1">
    <property type="nucleotide sequence ID" value="NZ_VJNE01000007.1"/>
</dbReference>
<dbReference type="InterPro" id="IPR005119">
    <property type="entry name" value="LysR_subst-bd"/>
</dbReference>
<organism evidence="6 7">
    <name type="scientific">Adlercreutzia equolifaciens</name>
    <dbReference type="NCBI Taxonomy" id="446660"/>
    <lineage>
        <taxon>Bacteria</taxon>
        <taxon>Bacillati</taxon>
        <taxon>Actinomycetota</taxon>
        <taxon>Coriobacteriia</taxon>
        <taxon>Eggerthellales</taxon>
        <taxon>Eggerthellaceae</taxon>
        <taxon>Adlercreutzia</taxon>
    </lineage>
</organism>
<reference evidence="6 7" key="1">
    <citation type="submission" date="2019-07" db="EMBL/GenBank/DDBJ databases">
        <title>Draft genome sequence of Adlercreutzia equolifaciens IPLA 37004, a human intestinal strain that does not produces equol from daidzein.</title>
        <authorList>
            <person name="Vazquez L."/>
            <person name="Florez A.B."/>
            <person name="Mayo B."/>
        </authorList>
    </citation>
    <scope>NUCLEOTIDE SEQUENCE [LARGE SCALE GENOMIC DNA]</scope>
    <source>
        <strain evidence="6 7">IPLA 37004</strain>
    </source>
</reference>
<dbReference type="PANTHER" id="PTHR30346">
    <property type="entry name" value="TRANSCRIPTIONAL DUAL REGULATOR HCAR-RELATED"/>
    <property type="match status" value="1"/>
</dbReference>
<dbReference type="Pfam" id="PF00126">
    <property type="entry name" value="HTH_1"/>
    <property type="match status" value="1"/>
</dbReference>
<evidence type="ECO:0000256" key="2">
    <source>
        <dbReference type="ARBA" id="ARBA00023015"/>
    </source>
</evidence>
<dbReference type="GO" id="GO:0032993">
    <property type="term" value="C:protein-DNA complex"/>
    <property type="evidence" value="ECO:0007669"/>
    <property type="project" value="TreeGrafter"/>
</dbReference>
<keyword evidence="3" id="KW-0238">DNA-binding</keyword>
<dbReference type="AlphaFoldDB" id="A0A6L8Q3P8"/>